<evidence type="ECO:0000313" key="1">
    <source>
        <dbReference type="EMBL" id="SUA70323.1"/>
    </source>
</evidence>
<organism evidence="1 2">
    <name type="scientific">Paenibacillus polymyxa</name>
    <name type="common">Bacillus polymyxa</name>
    <dbReference type="NCBI Taxonomy" id="1406"/>
    <lineage>
        <taxon>Bacteria</taxon>
        <taxon>Bacillati</taxon>
        <taxon>Bacillota</taxon>
        <taxon>Bacilli</taxon>
        <taxon>Bacillales</taxon>
        <taxon>Paenibacillaceae</taxon>
        <taxon>Paenibacillus</taxon>
    </lineage>
</organism>
<dbReference type="RefSeq" id="WP_019687717.1">
    <property type="nucleotide sequence ID" value="NZ_CP036496.1"/>
</dbReference>
<dbReference type="Proteomes" id="UP000254400">
    <property type="component" value="Unassembled WGS sequence"/>
</dbReference>
<accession>A0A378Y0S5</accession>
<dbReference type="EMBL" id="UGSC01000001">
    <property type="protein sequence ID" value="SUA70323.1"/>
    <property type="molecule type" value="Genomic_DNA"/>
</dbReference>
<reference evidence="1 2" key="1">
    <citation type="submission" date="2018-06" db="EMBL/GenBank/DDBJ databases">
        <authorList>
            <consortium name="Pathogen Informatics"/>
            <person name="Doyle S."/>
        </authorList>
    </citation>
    <scope>NUCLEOTIDE SEQUENCE [LARGE SCALE GENOMIC DNA]</scope>
    <source>
        <strain evidence="1 2">NCTC10343</strain>
    </source>
</reference>
<proteinExistence type="predicted"/>
<name>A0A378Y0S5_PAEPO</name>
<dbReference type="AlphaFoldDB" id="A0A378Y0S5"/>
<evidence type="ECO:0000313" key="2">
    <source>
        <dbReference type="Proteomes" id="UP000254400"/>
    </source>
</evidence>
<gene>
    <name evidence="1" type="ORF">NCTC10343_03194</name>
</gene>
<dbReference type="GeneID" id="93346548"/>
<protein>
    <submittedName>
        <fullName evidence="1">Uncharacterized protein</fullName>
    </submittedName>
</protein>
<sequence length="69" mass="7798">MKVRIGCTVKDYLRGKGDIVLASWSIEWAGFTVGKAYQIKDISQTKNLIIENDNGETKEYASVHFSPYI</sequence>